<dbReference type="PANTHER" id="PTHR48024:SF9">
    <property type="entry name" value="UBP1-ASSOCIATED PROTEINS 1A-RELATED"/>
    <property type="match status" value="1"/>
</dbReference>
<protein>
    <recommendedName>
        <fullName evidence="4">RRM domain-containing protein</fullName>
    </recommendedName>
</protein>
<dbReference type="InterPro" id="IPR035979">
    <property type="entry name" value="RBD_domain_sf"/>
</dbReference>
<feature type="region of interest" description="Disordered" evidence="3">
    <location>
        <begin position="1"/>
        <end position="59"/>
    </location>
</feature>
<evidence type="ECO:0000313" key="6">
    <source>
        <dbReference type="Proteomes" id="UP000734854"/>
    </source>
</evidence>
<dbReference type="GO" id="GO:0003723">
    <property type="term" value="F:RNA binding"/>
    <property type="evidence" value="ECO:0007669"/>
    <property type="project" value="UniProtKB-UniRule"/>
</dbReference>
<evidence type="ECO:0000259" key="4">
    <source>
        <dbReference type="PROSITE" id="PS50102"/>
    </source>
</evidence>
<evidence type="ECO:0000313" key="5">
    <source>
        <dbReference type="EMBL" id="KAG6531093.1"/>
    </source>
</evidence>
<dbReference type="Gene3D" id="3.30.70.330">
    <property type="match status" value="2"/>
</dbReference>
<feature type="domain" description="RRM" evidence="4">
    <location>
        <begin position="129"/>
        <end position="230"/>
    </location>
</feature>
<feature type="domain" description="RRM" evidence="4">
    <location>
        <begin position="221"/>
        <end position="304"/>
    </location>
</feature>
<gene>
    <name evidence="5" type="ORF">ZIOFF_004864</name>
</gene>
<dbReference type="AlphaFoldDB" id="A0A8J5HLP8"/>
<dbReference type="SMART" id="SM00360">
    <property type="entry name" value="RRM"/>
    <property type="match status" value="2"/>
</dbReference>
<feature type="compositionally biased region" description="Basic and acidic residues" evidence="3">
    <location>
        <begin position="25"/>
        <end position="59"/>
    </location>
</feature>
<evidence type="ECO:0000256" key="1">
    <source>
        <dbReference type="ARBA" id="ARBA00022884"/>
    </source>
</evidence>
<name>A0A8J5HLP8_ZINOF</name>
<comment type="caution">
    <text evidence="5">The sequence shown here is derived from an EMBL/GenBank/DDBJ whole genome shotgun (WGS) entry which is preliminary data.</text>
</comment>
<keyword evidence="6" id="KW-1185">Reference proteome</keyword>
<dbReference type="PANTHER" id="PTHR48024">
    <property type="entry name" value="GEO13361P1-RELATED"/>
    <property type="match status" value="1"/>
</dbReference>
<accession>A0A8J5HLP8</accession>
<evidence type="ECO:0000256" key="2">
    <source>
        <dbReference type="PROSITE-ProRule" id="PRU00176"/>
    </source>
</evidence>
<dbReference type="InterPro" id="IPR000504">
    <property type="entry name" value="RRM_dom"/>
</dbReference>
<dbReference type="Pfam" id="PF00076">
    <property type="entry name" value="RRM_1"/>
    <property type="match status" value="2"/>
</dbReference>
<dbReference type="Proteomes" id="UP000734854">
    <property type="component" value="Unassembled WGS sequence"/>
</dbReference>
<reference evidence="5 6" key="1">
    <citation type="submission" date="2020-08" db="EMBL/GenBank/DDBJ databases">
        <title>Plant Genome Project.</title>
        <authorList>
            <person name="Zhang R.-G."/>
        </authorList>
    </citation>
    <scope>NUCLEOTIDE SEQUENCE [LARGE SCALE GENOMIC DNA]</scope>
    <source>
        <tissue evidence="5">Rhizome</tissue>
    </source>
</reference>
<dbReference type="EMBL" id="JACMSC010000002">
    <property type="protein sequence ID" value="KAG6531093.1"/>
    <property type="molecule type" value="Genomic_DNA"/>
</dbReference>
<proteinExistence type="predicted"/>
<keyword evidence="1 2" id="KW-0694">RNA-binding</keyword>
<dbReference type="PROSITE" id="PS50102">
    <property type="entry name" value="RRM"/>
    <property type="match status" value="2"/>
</dbReference>
<dbReference type="InterPro" id="IPR050886">
    <property type="entry name" value="RNA-binding_reg"/>
</dbReference>
<sequence>MRGERARGTARARGAAGESCSRSQRHGEGERRSERELRQISEARQGREARGAAREIRGAARTRETTVKLTKDEVEVKEEIDPDDRESIRRLLEPFGKDQLVELLKEAALRNPSLLSRITTVSESDPAQRKLFVYGLGWDVTSETLNAVFSTYGDIEECRVPTDRNTGRCKGYAFILFRTRAAAQKALCEPQKKIGNRMATCQLSSFGPPGAHGPVVEPTGRKIFVNNIGDHVNPERLRAFFAKYGELEDGPIGYDKTTGKLRGFAFFVYKTQEGCKNALEEQRKYFDGCELNCQRAVEGMKPKSQATEVSLPAGLPSNDHSLTYASQSMMGLNPVIGLVGQSLNPAVGLLGQNVGVAGVSSSLNRSGTTPPYGAGLGLSGSGLGVNSFSPSVIGNYQSQAALQGLGTYHSNYLPSSTRTNSQSGLPPYFGR</sequence>
<dbReference type="InterPro" id="IPR012677">
    <property type="entry name" value="Nucleotide-bd_a/b_plait_sf"/>
</dbReference>
<dbReference type="SUPFAM" id="SSF54928">
    <property type="entry name" value="RNA-binding domain, RBD"/>
    <property type="match status" value="2"/>
</dbReference>
<dbReference type="GO" id="GO:0005634">
    <property type="term" value="C:nucleus"/>
    <property type="evidence" value="ECO:0007669"/>
    <property type="project" value="TreeGrafter"/>
</dbReference>
<organism evidence="5 6">
    <name type="scientific">Zingiber officinale</name>
    <name type="common">Ginger</name>
    <name type="synonym">Amomum zingiber</name>
    <dbReference type="NCBI Taxonomy" id="94328"/>
    <lineage>
        <taxon>Eukaryota</taxon>
        <taxon>Viridiplantae</taxon>
        <taxon>Streptophyta</taxon>
        <taxon>Embryophyta</taxon>
        <taxon>Tracheophyta</taxon>
        <taxon>Spermatophyta</taxon>
        <taxon>Magnoliopsida</taxon>
        <taxon>Liliopsida</taxon>
        <taxon>Zingiberales</taxon>
        <taxon>Zingiberaceae</taxon>
        <taxon>Zingiber</taxon>
    </lineage>
</organism>
<evidence type="ECO:0000256" key="3">
    <source>
        <dbReference type="SAM" id="MobiDB-lite"/>
    </source>
</evidence>
<feature type="compositionally biased region" description="Low complexity" evidence="3">
    <location>
        <begin position="9"/>
        <end position="22"/>
    </location>
</feature>